<dbReference type="KEGG" id="vg:65102368"/>
<evidence type="ECO:0000313" key="2">
    <source>
        <dbReference type="Proteomes" id="UP000503448"/>
    </source>
</evidence>
<protein>
    <submittedName>
        <fullName evidence="1">ORF120</fullName>
    </submittedName>
</protein>
<accession>A0A346TQ55</accession>
<evidence type="ECO:0000313" key="1">
    <source>
        <dbReference type="EMBL" id="AXU41715.1"/>
    </source>
</evidence>
<reference evidence="1 2" key="1">
    <citation type="submission" date="2018-05" db="EMBL/GenBank/DDBJ databases">
        <title>The complete genome sequence of an alphabaculovirus isolated from the southern armyworm, Spodoptera eridania.</title>
        <authorList>
            <person name="Harrison R.L."/>
            <person name="Rowley D.L."/>
        </authorList>
    </citation>
    <scope>NUCLEOTIDE SEQUENCE [LARGE SCALE GENOMIC DNA]</scope>
    <source>
        <strain evidence="1">251</strain>
    </source>
</reference>
<name>A0A346TQ55_9ABAC</name>
<organism evidence="1 2">
    <name type="scientific">Spodoptera eridania nucleopolyhedrovirus</name>
    <dbReference type="NCBI Taxonomy" id="2315721"/>
    <lineage>
        <taxon>Viruses</taxon>
        <taxon>Viruses incertae sedis</taxon>
        <taxon>Naldaviricetes</taxon>
        <taxon>Lefavirales</taxon>
        <taxon>Baculoviridae</taxon>
        <taxon>Alphabaculovirus</taxon>
        <taxon>Alphabaculovirus speridaniae</taxon>
    </lineage>
</organism>
<keyword evidence="2" id="KW-1185">Reference proteome</keyword>
<dbReference type="Proteomes" id="UP000503448">
    <property type="component" value="Segment"/>
</dbReference>
<sequence length="192" mass="22609">MKDTRCLDYGSVCLALDSVLRDLRFVNKQTLLLPHYVDFEEKMPDLNIFAVALDNVKKSLDRLENSLLAKDHGDLNDLISHQIRNELEFMLMNYVESGKNDAEPDFDYMYIKTCVYMVKNLKQMKMRHYGDHLNAFKGDHVKTFLHVVDINVSMKSLCWDYMMQKVKNMRRLCEKIDARLAEFQKDDDETPV</sequence>
<dbReference type="RefSeq" id="YP_010087121.1">
    <property type="nucleotide sequence ID" value="NC_055502.1"/>
</dbReference>
<dbReference type="EMBL" id="MH320559">
    <property type="protein sequence ID" value="AXU41715.1"/>
    <property type="molecule type" value="Genomic_DNA"/>
</dbReference>
<dbReference type="GeneID" id="65102368"/>
<proteinExistence type="predicted"/>